<dbReference type="CDD" id="cd22908">
    <property type="entry name" value="HFD_NFYC-like"/>
    <property type="match status" value="1"/>
</dbReference>
<proteinExistence type="inferred from homology"/>
<evidence type="ECO:0000256" key="9">
    <source>
        <dbReference type="ARBA" id="ARBA00038129"/>
    </source>
</evidence>
<feature type="compositionally biased region" description="Low complexity" evidence="14">
    <location>
        <begin position="503"/>
        <end position="515"/>
    </location>
</feature>
<evidence type="ECO:0000256" key="8">
    <source>
        <dbReference type="ARBA" id="ARBA00025911"/>
    </source>
</evidence>
<evidence type="ECO:0000256" key="1">
    <source>
        <dbReference type="ARBA" id="ARBA00004123"/>
    </source>
</evidence>
<evidence type="ECO:0000256" key="2">
    <source>
        <dbReference type="ARBA" id="ARBA00023015"/>
    </source>
</evidence>
<evidence type="ECO:0000313" key="16">
    <source>
        <dbReference type="EMBL" id="CAD7571652.1"/>
    </source>
</evidence>
<name>A0A7R9J396_TIMCA</name>
<comment type="subcellular location">
    <subcellularLocation>
        <location evidence="1">Nucleus</location>
    </subcellularLocation>
</comment>
<feature type="compositionally biased region" description="Basic and acidic residues" evidence="14">
    <location>
        <begin position="542"/>
        <end position="552"/>
    </location>
</feature>
<feature type="compositionally biased region" description="Low complexity" evidence="14">
    <location>
        <begin position="270"/>
        <end position="280"/>
    </location>
</feature>
<dbReference type="PANTHER" id="PTHR10252:SF8">
    <property type="entry name" value="NUCLEAR TRANSCRIPTION FACTOR Y SUBUNIT GAMMA"/>
    <property type="match status" value="1"/>
</dbReference>
<dbReference type="GO" id="GO:0016602">
    <property type="term" value="C:CCAAT-binding factor complex"/>
    <property type="evidence" value="ECO:0007669"/>
    <property type="project" value="TreeGrafter"/>
</dbReference>
<sequence length="921" mass="103107">MYLQCCQYHPLNTKLYSKDLYPNWNVREQGHVNTAQGFFRHNLPRGELPPAMSRKNPPPLHLEPTHENPGCASPHNNPGSSPELDCGYLGDLAEVGLNPNGSQLICRPETGDWSGSKPTGSGQLASSFVGWECKHNPRLVKTPTFHHHARASTARATVLSPPGSPAFLPTASYVRICTTVKHHVTGTLVSRRTPVHQKLTLLESIEHSFPQLSLGLPGNPHHILPSQPIIQFVFVTPIDLFKSYCYVSSMSVETSLSTVMPLTEGEVETESSSSMPANSSNQQLNQSEAQQSLSNFWHKVTEDIRKIGTVNPLDLKNQALPLARIKKIMKLDDDVKMISAEAPMLFAKAAEIFIHELTLRAWIHTEDNKRRTLQRNDIAMAITKFDQFDFLIDIVPRDEIKPSKSRDETTVRTSMNPDQVHYYFQLAQQHQAALQQNAQQTSSAPQATTVPTIQIVQPSTGQLQTVNVASHTIEQGTFISSHDSGPPGVIGPIELEGNTDPIDSAAATNDSNANARWDKSTNKSSRLRQSKRYSRQAHNLKSYRDGASRREPPNSNLKKKGAGKRRRSQQDDPSARDSSKGQGARGQEVQEVPGLQLPIGLASGLPEGVPGIPVEDEVREFKRFRGLQHPIGLVSDCTQIQRGDEKGTKKKVCEALKLIPESFNGDKRKLREFVENVEAAFDLVNPVSHPKLLVRTATDTWEDVRDVLEENYAIRRTLDFYACCMFNARQSNIEPIASWGSRVDTMQTDFKEAASRVCSQDEQKGALALVQHLAKACFIQGLSNERIQTIVRSRNTDVSILGSAVEIALEEESNIISQREKGTREIKPFRMANNRTEIRCANCHRTGHRTERCYLRKQIKQEVKREPREVHMGSRGVSYLCGRVCYLCGEPGHFQQDCPRSRSWKKRRKFSNSPMQRQGNF</sequence>
<evidence type="ECO:0000256" key="10">
    <source>
        <dbReference type="ARBA" id="ARBA00040590"/>
    </source>
</evidence>
<dbReference type="SMART" id="SM00343">
    <property type="entry name" value="ZnF_C2HC"/>
    <property type="match status" value="2"/>
</dbReference>
<dbReference type="SUPFAM" id="SSF57756">
    <property type="entry name" value="Retrovirus zinc finger-like domains"/>
    <property type="match status" value="1"/>
</dbReference>
<dbReference type="GO" id="GO:0000978">
    <property type="term" value="F:RNA polymerase II cis-regulatory region sequence-specific DNA binding"/>
    <property type="evidence" value="ECO:0007669"/>
    <property type="project" value="TreeGrafter"/>
</dbReference>
<feature type="region of interest" description="Disordered" evidence="14">
    <location>
        <begin position="263"/>
        <end position="285"/>
    </location>
</feature>
<keyword evidence="3" id="KW-0238">DNA-binding</keyword>
<evidence type="ECO:0000256" key="3">
    <source>
        <dbReference type="ARBA" id="ARBA00023125"/>
    </source>
</evidence>
<dbReference type="Pfam" id="PF00125">
    <property type="entry name" value="Histone"/>
    <property type="match status" value="1"/>
</dbReference>
<evidence type="ECO:0000256" key="12">
    <source>
        <dbReference type="ARBA" id="ARBA00042663"/>
    </source>
</evidence>
<evidence type="ECO:0000256" key="7">
    <source>
        <dbReference type="ARBA" id="ARBA00025263"/>
    </source>
</evidence>
<feature type="compositionally biased region" description="Basic residues" evidence="14">
    <location>
        <begin position="557"/>
        <end position="567"/>
    </location>
</feature>
<keyword evidence="5" id="KW-0804">Transcription</keyword>
<dbReference type="InterPro" id="IPR001878">
    <property type="entry name" value="Znf_CCHC"/>
</dbReference>
<dbReference type="EMBL" id="OE180634">
    <property type="protein sequence ID" value="CAD7571652.1"/>
    <property type="molecule type" value="Genomic_DNA"/>
</dbReference>
<keyword evidence="2" id="KW-0805">Transcription regulation</keyword>
<keyword evidence="13" id="KW-0863">Zinc-finger</keyword>
<dbReference type="InterPro" id="IPR009072">
    <property type="entry name" value="Histone-fold"/>
</dbReference>
<dbReference type="InterPro" id="IPR050568">
    <property type="entry name" value="Transcr_DNA_Rep_Reg"/>
</dbReference>
<dbReference type="PROSITE" id="PS50158">
    <property type="entry name" value="ZF_CCHC"/>
    <property type="match status" value="1"/>
</dbReference>
<comment type="similarity">
    <text evidence="9">Belongs to the NFYC/HAP5 subunit family.</text>
</comment>
<dbReference type="Gene3D" id="1.10.20.10">
    <property type="entry name" value="Histone, subunit A"/>
    <property type="match status" value="1"/>
</dbReference>
<feature type="compositionally biased region" description="Basic residues" evidence="14">
    <location>
        <begin position="525"/>
        <end position="535"/>
    </location>
</feature>
<dbReference type="InterPro" id="IPR007125">
    <property type="entry name" value="H2A/H2B/H3"/>
</dbReference>
<evidence type="ECO:0000256" key="14">
    <source>
        <dbReference type="SAM" id="MobiDB-lite"/>
    </source>
</evidence>
<keyword evidence="13" id="KW-0862">Zinc</keyword>
<feature type="domain" description="CCHC-type" evidence="15">
    <location>
        <begin position="885"/>
        <end position="900"/>
    </location>
</feature>
<dbReference type="SUPFAM" id="SSF47113">
    <property type="entry name" value="Histone-fold"/>
    <property type="match status" value="1"/>
</dbReference>
<dbReference type="GO" id="GO:0008270">
    <property type="term" value="F:zinc ion binding"/>
    <property type="evidence" value="ECO:0007669"/>
    <property type="project" value="UniProtKB-KW"/>
</dbReference>
<evidence type="ECO:0000256" key="5">
    <source>
        <dbReference type="ARBA" id="ARBA00023163"/>
    </source>
</evidence>
<evidence type="ECO:0000259" key="15">
    <source>
        <dbReference type="PROSITE" id="PS50158"/>
    </source>
</evidence>
<evidence type="ECO:0000256" key="6">
    <source>
        <dbReference type="ARBA" id="ARBA00023242"/>
    </source>
</evidence>
<reference evidence="16" key="1">
    <citation type="submission" date="2020-11" db="EMBL/GenBank/DDBJ databases">
        <authorList>
            <person name="Tran Van P."/>
        </authorList>
    </citation>
    <scope>NUCLEOTIDE SEQUENCE</scope>
</reference>
<dbReference type="Pfam" id="PF00098">
    <property type="entry name" value="zf-CCHC"/>
    <property type="match status" value="1"/>
</dbReference>
<feature type="region of interest" description="Disordered" evidence="14">
    <location>
        <begin position="477"/>
        <end position="594"/>
    </location>
</feature>
<keyword evidence="13" id="KW-0479">Metal-binding</keyword>
<accession>A0A7R9J396</accession>
<dbReference type="FunFam" id="1.10.20.10:FF:000006">
    <property type="entry name" value="Nuclear transcription factor Y subunit gamma"/>
    <property type="match status" value="1"/>
</dbReference>
<gene>
    <name evidence="16" type="ORF">TCMB3V08_LOCUS4322</name>
</gene>
<feature type="compositionally biased region" description="Basic and acidic residues" evidence="14">
    <location>
        <begin position="568"/>
        <end position="579"/>
    </location>
</feature>
<evidence type="ECO:0000256" key="4">
    <source>
        <dbReference type="ARBA" id="ARBA00023159"/>
    </source>
</evidence>
<dbReference type="AlphaFoldDB" id="A0A7R9J396"/>
<dbReference type="InterPro" id="IPR036875">
    <property type="entry name" value="Znf_CCHC_sf"/>
</dbReference>
<keyword evidence="6" id="KW-0539">Nucleus</keyword>
<comment type="subunit">
    <text evidence="8">Heterotrimeric transcription factor composed of three components, NF-YA, NF-YB and NF-YC. NF-YB and NF-YC must interact and dimerize for NF-YA association and DNA binding.</text>
</comment>
<dbReference type="PANTHER" id="PTHR10252">
    <property type="entry name" value="HISTONE-LIKE TRANSCRIPTION FACTOR CCAAT-RELATED"/>
    <property type="match status" value="1"/>
</dbReference>
<organism evidence="16">
    <name type="scientific">Timema californicum</name>
    <name type="common">California timema</name>
    <name type="synonym">Walking stick</name>
    <dbReference type="NCBI Taxonomy" id="61474"/>
    <lineage>
        <taxon>Eukaryota</taxon>
        <taxon>Metazoa</taxon>
        <taxon>Ecdysozoa</taxon>
        <taxon>Arthropoda</taxon>
        <taxon>Hexapoda</taxon>
        <taxon>Insecta</taxon>
        <taxon>Pterygota</taxon>
        <taxon>Neoptera</taxon>
        <taxon>Polyneoptera</taxon>
        <taxon>Phasmatodea</taxon>
        <taxon>Timematodea</taxon>
        <taxon>Timematoidea</taxon>
        <taxon>Timematidae</taxon>
        <taxon>Timema</taxon>
    </lineage>
</organism>
<comment type="function">
    <text evidence="7">Component of the sequence-specific heterotrimeric transcription factor (NF-Y) which specifically recognizes a 5'-CCAAT-3' box motif found in the promoters of its target genes. NF-Y can function as both an activator and a repressor, depending on its interacting cofactors.</text>
</comment>
<evidence type="ECO:0000256" key="13">
    <source>
        <dbReference type="PROSITE-ProRule" id="PRU00047"/>
    </source>
</evidence>
<dbReference type="GO" id="GO:0001228">
    <property type="term" value="F:DNA-binding transcription activator activity, RNA polymerase II-specific"/>
    <property type="evidence" value="ECO:0007669"/>
    <property type="project" value="TreeGrafter"/>
</dbReference>
<evidence type="ECO:0000256" key="11">
    <source>
        <dbReference type="ARBA" id="ARBA00042333"/>
    </source>
</evidence>
<dbReference type="Gene3D" id="4.10.60.10">
    <property type="entry name" value="Zinc finger, CCHC-type"/>
    <property type="match status" value="1"/>
</dbReference>
<dbReference type="GO" id="GO:0046982">
    <property type="term" value="F:protein heterodimerization activity"/>
    <property type="evidence" value="ECO:0007669"/>
    <property type="project" value="InterPro"/>
</dbReference>
<protein>
    <recommendedName>
        <fullName evidence="10">Nuclear transcription factor Y subunit gamma</fullName>
    </recommendedName>
    <alternativeName>
        <fullName evidence="11">CAAT box DNA-binding protein subunit C</fullName>
    </alternativeName>
    <alternativeName>
        <fullName evidence="12">Nuclear transcription factor Y subunit C</fullName>
    </alternativeName>
</protein>
<keyword evidence="4" id="KW-0010">Activator</keyword>